<dbReference type="EMBL" id="JACHIO010000003">
    <property type="protein sequence ID" value="MBB5062665.1"/>
    <property type="molecule type" value="Genomic_DNA"/>
</dbReference>
<feature type="domain" description="Major facilitator superfamily (MFS) profile" evidence="6">
    <location>
        <begin position="20"/>
        <end position="511"/>
    </location>
</feature>
<accession>A0A7W7ZMH5</accession>
<feature type="transmembrane region" description="Helical" evidence="5">
    <location>
        <begin position="20"/>
        <end position="46"/>
    </location>
</feature>
<dbReference type="PANTHER" id="PTHR42718">
    <property type="entry name" value="MAJOR FACILITATOR SUPERFAMILY MULTIDRUG TRANSPORTER MFSC"/>
    <property type="match status" value="1"/>
</dbReference>
<dbReference type="AlphaFoldDB" id="A0A7W7ZMH5"/>
<feature type="transmembrane region" description="Helical" evidence="5">
    <location>
        <begin position="115"/>
        <end position="132"/>
    </location>
</feature>
<comment type="subcellular location">
    <subcellularLocation>
        <location evidence="1">Membrane</location>
        <topology evidence="1">Multi-pass membrane protein</topology>
    </subcellularLocation>
</comment>
<reference evidence="7 8" key="1">
    <citation type="submission" date="2020-08" db="EMBL/GenBank/DDBJ databases">
        <title>Genomic Encyclopedia of Type Strains, Phase IV (KMG-V): Genome sequencing to study the core and pangenomes of soil and plant-associated prokaryotes.</title>
        <authorList>
            <person name="Whitman W."/>
        </authorList>
    </citation>
    <scope>NUCLEOTIDE SEQUENCE [LARGE SCALE GENOMIC DNA]</scope>
    <source>
        <strain evidence="7 8">X5P3</strain>
    </source>
</reference>
<feature type="transmembrane region" description="Helical" evidence="5">
    <location>
        <begin position="364"/>
        <end position="382"/>
    </location>
</feature>
<evidence type="ECO:0000256" key="1">
    <source>
        <dbReference type="ARBA" id="ARBA00004141"/>
    </source>
</evidence>
<dbReference type="InterPro" id="IPR020846">
    <property type="entry name" value="MFS_dom"/>
</dbReference>
<dbReference type="Pfam" id="PF07690">
    <property type="entry name" value="MFS_1"/>
    <property type="match status" value="1"/>
</dbReference>
<dbReference type="GO" id="GO:0022857">
    <property type="term" value="F:transmembrane transporter activity"/>
    <property type="evidence" value="ECO:0007669"/>
    <property type="project" value="InterPro"/>
</dbReference>
<feature type="transmembrane region" description="Helical" evidence="5">
    <location>
        <begin position="172"/>
        <end position="193"/>
    </location>
</feature>
<protein>
    <submittedName>
        <fullName evidence="7">EmrB/QacA subfamily drug resistance transporter</fullName>
    </submittedName>
</protein>
<keyword evidence="3 5" id="KW-1133">Transmembrane helix</keyword>
<organism evidence="7 8">
    <name type="scientific">Granulicella mallensis</name>
    <dbReference type="NCBI Taxonomy" id="940614"/>
    <lineage>
        <taxon>Bacteria</taxon>
        <taxon>Pseudomonadati</taxon>
        <taxon>Acidobacteriota</taxon>
        <taxon>Terriglobia</taxon>
        <taxon>Terriglobales</taxon>
        <taxon>Acidobacteriaceae</taxon>
        <taxon>Granulicella</taxon>
    </lineage>
</organism>
<dbReference type="PRINTS" id="PR01036">
    <property type="entry name" value="TCRTETB"/>
</dbReference>
<dbReference type="PROSITE" id="PS50850">
    <property type="entry name" value="MFS"/>
    <property type="match status" value="1"/>
</dbReference>
<evidence type="ECO:0000313" key="7">
    <source>
        <dbReference type="EMBL" id="MBB5062665.1"/>
    </source>
</evidence>
<evidence type="ECO:0000313" key="8">
    <source>
        <dbReference type="Proteomes" id="UP000584867"/>
    </source>
</evidence>
<dbReference type="Proteomes" id="UP000584867">
    <property type="component" value="Unassembled WGS sequence"/>
</dbReference>
<feature type="transmembrane region" description="Helical" evidence="5">
    <location>
        <begin position="89"/>
        <end position="109"/>
    </location>
</feature>
<dbReference type="Gene3D" id="1.20.1250.20">
    <property type="entry name" value="MFS general substrate transporter like domains"/>
    <property type="match status" value="1"/>
</dbReference>
<dbReference type="InterPro" id="IPR011701">
    <property type="entry name" value="MFS"/>
</dbReference>
<evidence type="ECO:0000256" key="5">
    <source>
        <dbReference type="SAM" id="Phobius"/>
    </source>
</evidence>
<feature type="transmembrane region" description="Helical" evidence="5">
    <location>
        <begin position="309"/>
        <end position="326"/>
    </location>
</feature>
<evidence type="ECO:0000259" key="6">
    <source>
        <dbReference type="PROSITE" id="PS50850"/>
    </source>
</evidence>
<dbReference type="SUPFAM" id="SSF103473">
    <property type="entry name" value="MFS general substrate transporter"/>
    <property type="match status" value="1"/>
</dbReference>
<feature type="transmembrane region" description="Helical" evidence="5">
    <location>
        <begin position="478"/>
        <end position="507"/>
    </location>
</feature>
<keyword evidence="4 5" id="KW-0472">Membrane</keyword>
<feature type="transmembrane region" description="Helical" evidence="5">
    <location>
        <begin position="277"/>
        <end position="297"/>
    </location>
</feature>
<dbReference type="RefSeq" id="WP_184253244.1">
    <property type="nucleotide sequence ID" value="NZ_JACHIO010000003.1"/>
</dbReference>
<name>A0A7W7ZMH5_9BACT</name>
<dbReference type="GO" id="GO:0016020">
    <property type="term" value="C:membrane"/>
    <property type="evidence" value="ECO:0007669"/>
    <property type="project" value="UniProtKB-SubCell"/>
</dbReference>
<evidence type="ECO:0000256" key="4">
    <source>
        <dbReference type="ARBA" id="ARBA00023136"/>
    </source>
</evidence>
<proteinExistence type="predicted"/>
<evidence type="ECO:0000256" key="3">
    <source>
        <dbReference type="ARBA" id="ARBA00022989"/>
    </source>
</evidence>
<feature type="transmembrane region" description="Helical" evidence="5">
    <location>
        <begin position="403"/>
        <end position="425"/>
    </location>
</feature>
<sequence>MATSPPTPHYKSPERRKFAILLTTSLVCSLIMLDANVVAVSLPAIARSLGASFTDIEWVVSAYVLPFAALLLAAGSLADRHGRKRTMLAGLAIFAFASGLCGLAHSALILNLARALQGVGASLLLTSALAVINHAFAGQERAQAYAFWGACLGIAITSGPIIGGAITSFFGWRWTFLVNLPFCAVLFVASFILVEESRDHETKNLDIAGILTLSSGLFLLIWALIDGNSAGWTTPAILWRFAAAAGLLGAFVVAELRQTRPMVDLALFAQPTFLGSAFAMVGYAGGAQVMIFYMPMYLQNAYGFEPAKAGLAMIPFALPMFLTPRLGSRLAKSYSGRALLTAGLMTTLLGNLLLYGIAHAGMTYPVFVVGMLVAGVGAGLLNSETAKVMQGAVPAQRAGMASGLAATTRFVGLLLGVAALGSVLAQVVSSQFVSAAVALGLQPQFAVQAAKRVASGDLAGVMADVPSRLQTQVHAAGWAAFAGGFAAASLVAAAVAALTGLLTFLLVRSTDTAPGTDVNDSGALVAMME</sequence>
<feature type="transmembrane region" description="Helical" evidence="5">
    <location>
        <begin position="144"/>
        <end position="166"/>
    </location>
</feature>
<comment type="caution">
    <text evidence="7">The sequence shown here is derived from an EMBL/GenBank/DDBJ whole genome shotgun (WGS) entry which is preliminary data.</text>
</comment>
<dbReference type="Gene3D" id="1.20.1720.10">
    <property type="entry name" value="Multidrug resistance protein D"/>
    <property type="match status" value="1"/>
</dbReference>
<feature type="transmembrane region" description="Helical" evidence="5">
    <location>
        <begin position="205"/>
        <end position="225"/>
    </location>
</feature>
<feature type="transmembrane region" description="Helical" evidence="5">
    <location>
        <begin position="58"/>
        <end position="77"/>
    </location>
</feature>
<evidence type="ECO:0000256" key="2">
    <source>
        <dbReference type="ARBA" id="ARBA00022692"/>
    </source>
</evidence>
<dbReference type="InterPro" id="IPR036259">
    <property type="entry name" value="MFS_trans_sf"/>
</dbReference>
<keyword evidence="2 5" id="KW-0812">Transmembrane</keyword>
<gene>
    <name evidence="7" type="ORF">HDF15_000995</name>
</gene>
<feature type="transmembrane region" description="Helical" evidence="5">
    <location>
        <begin position="237"/>
        <end position="256"/>
    </location>
</feature>
<feature type="transmembrane region" description="Helical" evidence="5">
    <location>
        <begin position="338"/>
        <end position="358"/>
    </location>
</feature>
<dbReference type="PANTHER" id="PTHR42718:SF49">
    <property type="entry name" value="EXPORT PROTEIN"/>
    <property type="match status" value="1"/>
</dbReference>
<dbReference type="CDD" id="cd17321">
    <property type="entry name" value="MFS_MMR_MDR_like"/>
    <property type="match status" value="1"/>
</dbReference>